<organism evidence="10 11">
    <name type="scientific">Oleiphilus messinensis</name>
    <dbReference type="NCBI Taxonomy" id="141451"/>
    <lineage>
        <taxon>Bacteria</taxon>
        <taxon>Pseudomonadati</taxon>
        <taxon>Pseudomonadota</taxon>
        <taxon>Gammaproteobacteria</taxon>
        <taxon>Oceanospirillales</taxon>
        <taxon>Oleiphilaceae</taxon>
        <taxon>Oleiphilus</taxon>
    </lineage>
</organism>
<evidence type="ECO:0000256" key="7">
    <source>
        <dbReference type="HAMAP-Rule" id="MF_00802"/>
    </source>
</evidence>
<dbReference type="InterPro" id="IPR013546">
    <property type="entry name" value="PII_UdlTrfase/GS_AdlTrfase"/>
</dbReference>
<dbReference type="HAMAP" id="MF_00802">
    <property type="entry name" value="GlnE"/>
    <property type="match status" value="1"/>
</dbReference>
<feature type="domain" description="PII-uridylyltransferase/Glutamine-synthetase adenylyltransferase" evidence="9">
    <location>
        <begin position="867"/>
        <end position="953"/>
    </location>
</feature>
<dbReference type="KEGG" id="ome:OLMES_0746"/>
<comment type="catalytic activity">
    <reaction evidence="7">
        <text>[glutamine synthetase]-L-tyrosine + ATP = [glutamine synthetase]-O(4)-(5'-adenylyl)-L-tyrosine + diphosphate</text>
        <dbReference type="Rhea" id="RHEA:18589"/>
        <dbReference type="Rhea" id="RHEA-COMP:10660"/>
        <dbReference type="Rhea" id="RHEA-COMP:10661"/>
        <dbReference type="ChEBI" id="CHEBI:30616"/>
        <dbReference type="ChEBI" id="CHEBI:33019"/>
        <dbReference type="ChEBI" id="CHEBI:46858"/>
        <dbReference type="ChEBI" id="CHEBI:83624"/>
        <dbReference type="EC" id="2.7.7.42"/>
    </reaction>
</comment>
<feature type="domain" description="Glutamate-ammonia ligase adenylyltransferase repeated" evidence="8">
    <location>
        <begin position="579"/>
        <end position="832"/>
    </location>
</feature>
<feature type="domain" description="Glutamate-ammonia ligase adenylyltransferase repeated" evidence="8">
    <location>
        <begin position="51"/>
        <end position="301"/>
    </location>
</feature>
<dbReference type="SUPFAM" id="SSF81301">
    <property type="entry name" value="Nucleotidyltransferase"/>
    <property type="match status" value="2"/>
</dbReference>
<sequence length="981" mass="111590">MLADQSPIAEIVAQLPTAFHPSIHKRCQVYAEQATAEQRDALLALPSTSLENLIKIWGLSDFVGEYTSNRPELMLEMLASGDLVSVYTEREYRQRLQARIDDCTEESQLMAKLRQFRNREMCRIIWRDMLRQADLNETISSMTALADTCIDLALEWLYQDSCAKWGTPMQKQSDGERVPQRMVVIGMGKLGAHELNVSSDVDLIFAYPHNGETVGSGRTMENQAFFIRLGQRLISVIDKVTADGYVFRVDMRLRPYGQSGALALSFAAMEEYYQDQGRDWERYAMIKARVVAGDYQSGAMLLHELIPFVYRRYIDFSAFESLRDMKRMIVREVQRKGLEDNIKLGSGGIREIEFIAQAFQLIRGGRDKQLQQRELQRILVALGEEELLPVAAVHDLQDAYVFLRNLEHAIQGIADQQTQRLPGGALNKARVAFSMGFSQWQDLLSRLQIRRDKVAQHFADVVSFEEEQTNEAMAIDEDDVILWSMRLSEESALALLLEKGFDQPERTLKNIVDLRTSRSVQVMQSQGRQRLDRFMPLLISKVAAADASSETFSRVLRLVESVVRRTAYLVLLYENPGALEQLVFLCSASPWFAEQMARTPLLLDELLNSHSLYSPPEKAELDSELQQQLLRVPVEDLEEQMEVLRHFQKAHVLRVAASELNGTLPLMKVSDYLTFIAESMLAQVLDMAWASMTAKYGYPQREPGVACGKDFVIIGYGKVGGIELGYGSDLDLVFIHDAPSNLYTDGDKSIDNVVFFTRLGQRIIHILNTQTPSGMLYEVDMRLRPSGNSGLLVSSIGAFRQYQEQDAWTWEHQALVRARPLAGSDRVAEQFMAVREAILGQSRERLKLKQDVCEMREKMRVSLGTDAAEQHETFHIKHDSGGIVDLEFLVQYLVLAWSEQFPALYRWTDNIRVLEEVGECGLLPKEKTDQLIQAYIVLRSMMHKLSLQQQANTVSAQLFPQERKLISDTWSEVMLSTSDLI</sequence>
<dbReference type="GO" id="GO:0047388">
    <property type="term" value="F:[glutamine synthetase]-adenylyl-L-tyrosine phosphorylase activity"/>
    <property type="evidence" value="ECO:0007669"/>
    <property type="project" value="UniProtKB-EC"/>
</dbReference>
<feature type="region of interest" description="Adenylyl transferase" evidence="7">
    <location>
        <begin position="474"/>
        <end position="981"/>
    </location>
</feature>
<proteinExistence type="inferred from homology"/>
<dbReference type="CDD" id="cd05401">
    <property type="entry name" value="NT_GlnE_GlnD_like"/>
    <property type="match status" value="2"/>
</dbReference>
<reference evidence="10 11" key="1">
    <citation type="submission" date="2017-05" db="EMBL/GenBank/DDBJ databases">
        <title>Genomic insights into alkan degradation activity of Oleiphilus messinensis.</title>
        <authorList>
            <person name="Kozyavkin S.A."/>
            <person name="Slesarev A.I."/>
            <person name="Golyshin P.N."/>
            <person name="Korzhenkov A."/>
            <person name="Golyshina O.N."/>
            <person name="Toshchakov S.V."/>
        </authorList>
    </citation>
    <scope>NUCLEOTIDE SEQUENCE [LARGE SCALE GENOMIC DNA]</scope>
    <source>
        <strain evidence="10 11">ME102</strain>
    </source>
</reference>
<evidence type="ECO:0000256" key="1">
    <source>
        <dbReference type="ARBA" id="ARBA00022679"/>
    </source>
</evidence>
<keyword evidence="5 7" id="KW-0460">Magnesium</keyword>
<name>A0A1Y0I2W4_9GAMM</name>
<protein>
    <recommendedName>
        <fullName evidence="7">Bifunctional glutamine synthetase adenylyltransferase/adenylyl-removing enzyme</fullName>
    </recommendedName>
    <alternativeName>
        <fullName evidence="7">ATP:glutamine synthetase adenylyltransferase</fullName>
    </alternativeName>
    <alternativeName>
        <fullName evidence="7">ATase</fullName>
    </alternativeName>
    <domain>
        <recommendedName>
            <fullName evidence="7">Glutamine synthetase adenylyl-L-tyrosine phosphorylase</fullName>
            <ecNumber evidence="7">2.7.7.89</ecNumber>
        </recommendedName>
        <alternativeName>
            <fullName evidence="7">Adenylyl removase</fullName>
            <shortName evidence="7">AR</shortName>
            <shortName evidence="7">AT-N</shortName>
        </alternativeName>
    </domain>
    <domain>
        <recommendedName>
            <fullName evidence="7">Glutamine synthetase adenylyl transferase</fullName>
            <ecNumber evidence="7">2.7.7.42</ecNumber>
        </recommendedName>
        <alternativeName>
            <fullName evidence="7">Adenylyl transferase</fullName>
            <shortName evidence="7">AT</shortName>
            <shortName evidence="7">AT-C</shortName>
        </alternativeName>
    </domain>
</protein>
<keyword evidence="2 7" id="KW-0548">Nucleotidyltransferase</keyword>
<evidence type="ECO:0000259" key="9">
    <source>
        <dbReference type="Pfam" id="PF08335"/>
    </source>
</evidence>
<evidence type="ECO:0000313" key="11">
    <source>
        <dbReference type="Proteomes" id="UP000196027"/>
    </source>
</evidence>
<gene>
    <name evidence="7" type="primary">glnE</name>
    <name evidence="10" type="ORF">OLMES_0746</name>
</gene>
<comment type="similarity">
    <text evidence="7">Belongs to the GlnE family.</text>
</comment>
<dbReference type="Gene3D" id="1.20.120.1510">
    <property type="match status" value="1"/>
</dbReference>
<dbReference type="GO" id="GO:0005829">
    <property type="term" value="C:cytosol"/>
    <property type="evidence" value="ECO:0007669"/>
    <property type="project" value="TreeGrafter"/>
</dbReference>
<keyword evidence="11" id="KW-1185">Reference proteome</keyword>
<comment type="catalytic activity">
    <reaction evidence="7">
        <text>[glutamine synthetase]-O(4)-(5'-adenylyl)-L-tyrosine + phosphate = [glutamine synthetase]-L-tyrosine + ADP</text>
        <dbReference type="Rhea" id="RHEA:43716"/>
        <dbReference type="Rhea" id="RHEA-COMP:10660"/>
        <dbReference type="Rhea" id="RHEA-COMP:10661"/>
        <dbReference type="ChEBI" id="CHEBI:43474"/>
        <dbReference type="ChEBI" id="CHEBI:46858"/>
        <dbReference type="ChEBI" id="CHEBI:83624"/>
        <dbReference type="ChEBI" id="CHEBI:456216"/>
        <dbReference type="EC" id="2.7.7.89"/>
    </reaction>
</comment>
<comment type="function">
    <text evidence="7">Involved in the regulation of glutamine synthetase GlnA, a key enzyme in the process to assimilate ammonia. When cellular nitrogen levels are high, the C-terminal adenylyl transferase (AT) inactivates GlnA by covalent transfer of an adenylyl group from ATP to specific tyrosine residue of GlnA, thus reducing its activity. Conversely, when nitrogen levels are low, the N-terminal adenylyl removase (AR) activates GlnA by removing the adenylyl group by phosphorolysis, increasing its activity. The regulatory region of GlnE binds the signal transduction protein PII (GlnB) which indicates the nitrogen status of the cell.</text>
</comment>
<dbReference type="AlphaFoldDB" id="A0A1Y0I2W4"/>
<dbReference type="Proteomes" id="UP000196027">
    <property type="component" value="Chromosome"/>
</dbReference>
<dbReference type="EC" id="2.7.7.89" evidence="7"/>
<dbReference type="SUPFAM" id="SSF81593">
    <property type="entry name" value="Nucleotidyltransferase substrate binding subunit/domain"/>
    <property type="match status" value="2"/>
</dbReference>
<accession>A0A1Y0I2W4</accession>
<dbReference type="RefSeq" id="WP_198343208.1">
    <property type="nucleotide sequence ID" value="NZ_CP021425.1"/>
</dbReference>
<dbReference type="Gene3D" id="1.20.120.330">
    <property type="entry name" value="Nucleotidyltransferases domain 2"/>
    <property type="match status" value="2"/>
</dbReference>
<dbReference type="GO" id="GO:0005524">
    <property type="term" value="F:ATP binding"/>
    <property type="evidence" value="ECO:0007669"/>
    <property type="project" value="UniProtKB-UniRule"/>
</dbReference>
<dbReference type="EMBL" id="CP021425">
    <property type="protein sequence ID" value="ARU54838.1"/>
    <property type="molecule type" value="Genomic_DNA"/>
</dbReference>
<keyword evidence="3 7" id="KW-0547">Nucleotide-binding</keyword>
<dbReference type="FunFam" id="3.30.460.10:FF:000009">
    <property type="entry name" value="Bifunctional glutamine synthetase adenylyltransferase/adenylyl-removing enzyme"/>
    <property type="match status" value="2"/>
</dbReference>
<dbReference type="PANTHER" id="PTHR30621">
    <property type="entry name" value="GLUTAMINE SYNTHETASE ADENYLYLTRANSFERASE"/>
    <property type="match status" value="1"/>
</dbReference>
<dbReference type="Pfam" id="PF08335">
    <property type="entry name" value="GlnD_UR_UTase"/>
    <property type="match status" value="2"/>
</dbReference>
<comment type="cofactor">
    <cofactor evidence="7">
        <name>Mg(2+)</name>
        <dbReference type="ChEBI" id="CHEBI:18420"/>
    </cofactor>
</comment>
<dbReference type="FunFam" id="1.20.120.330:FF:000005">
    <property type="entry name" value="Bifunctional glutamine synthetase adenylyltransferase/adenylyl-removing enzyme"/>
    <property type="match status" value="1"/>
</dbReference>
<dbReference type="GO" id="GO:0008882">
    <property type="term" value="F:[glutamate-ammonia-ligase] adenylyltransferase activity"/>
    <property type="evidence" value="ECO:0007669"/>
    <property type="project" value="UniProtKB-UniRule"/>
</dbReference>
<keyword evidence="1 7" id="KW-0808">Transferase</keyword>
<evidence type="ECO:0000256" key="4">
    <source>
        <dbReference type="ARBA" id="ARBA00022840"/>
    </source>
</evidence>
<evidence type="ECO:0000313" key="10">
    <source>
        <dbReference type="EMBL" id="ARU54838.1"/>
    </source>
</evidence>
<evidence type="ECO:0000256" key="3">
    <source>
        <dbReference type="ARBA" id="ARBA00022741"/>
    </source>
</evidence>
<feature type="region of interest" description="Adenylyl removase" evidence="7">
    <location>
        <begin position="1"/>
        <end position="466"/>
    </location>
</feature>
<dbReference type="NCBIfam" id="NF008292">
    <property type="entry name" value="PRK11072.1"/>
    <property type="match status" value="1"/>
</dbReference>
<dbReference type="InterPro" id="IPR043519">
    <property type="entry name" value="NT_sf"/>
</dbReference>
<dbReference type="GO" id="GO:0000820">
    <property type="term" value="P:regulation of glutamine family amino acid metabolic process"/>
    <property type="evidence" value="ECO:0007669"/>
    <property type="project" value="UniProtKB-UniRule"/>
</dbReference>
<keyword evidence="6 7" id="KW-0511">Multifunctional enzyme</keyword>
<dbReference type="GO" id="GO:0000287">
    <property type="term" value="F:magnesium ion binding"/>
    <property type="evidence" value="ECO:0007669"/>
    <property type="project" value="UniProtKB-UniRule"/>
</dbReference>
<evidence type="ECO:0000256" key="6">
    <source>
        <dbReference type="ARBA" id="ARBA00023268"/>
    </source>
</evidence>
<dbReference type="InterPro" id="IPR023057">
    <property type="entry name" value="GlnE"/>
</dbReference>
<dbReference type="PANTHER" id="PTHR30621:SF0">
    <property type="entry name" value="BIFUNCTIONAL GLUTAMINE SYNTHETASE ADENYLYLTRANSFERASE_ADENYLYL-REMOVING ENZYME"/>
    <property type="match status" value="1"/>
</dbReference>
<evidence type="ECO:0000259" key="8">
    <source>
        <dbReference type="Pfam" id="PF03710"/>
    </source>
</evidence>
<dbReference type="Pfam" id="PF03710">
    <property type="entry name" value="GlnE"/>
    <property type="match status" value="2"/>
</dbReference>
<evidence type="ECO:0000256" key="2">
    <source>
        <dbReference type="ARBA" id="ARBA00022695"/>
    </source>
</evidence>
<evidence type="ECO:0000256" key="5">
    <source>
        <dbReference type="ARBA" id="ARBA00022842"/>
    </source>
</evidence>
<dbReference type="InterPro" id="IPR005190">
    <property type="entry name" value="GlnE_rpt_dom"/>
</dbReference>
<dbReference type="EC" id="2.7.7.42" evidence="7"/>
<feature type="domain" description="PII-uridylyltransferase/Glutamine-synthetase adenylyltransferase" evidence="9">
    <location>
        <begin position="323"/>
        <end position="461"/>
    </location>
</feature>
<keyword evidence="4 7" id="KW-0067">ATP-binding</keyword>
<dbReference type="Gene3D" id="3.30.460.10">
    <property type="entry name" value="Beta Polymerase, domain 2"/>
    <property type="match status" value="2"/>
</dbReference>